<feature type="compositionally biased region" description="Acidic residues" evidence="7">
    <location>
        <begin position="1089"/>
        <end position="1101"/>
    </location>
</feature>
<feature type="compositionally biased region" description="Basic and acidic residues" evidence="7">
    <location>
        <begin position="955"/>
        <end position="978"/>
    </location>
</feature>
<feature type="compositionally biased region" description="Basic and acidic residues" evidence="7">
    <location>
        <begin position="1031"/>
        <end position="1045"/>
    </location>
</feature>
<dbReference type="InterPro" id="IPR031139">
    <property type="entry name" value="RPGRIP1_fam"/>
</dbReference>
<evidence type="ECO:0000256" key="7">
    <source>
        <dbReference type="SAM" id="MobiDB-lite"/>
    </source>
</evidence>
<dbReference type="PANTHER" id="PTHR14240:SF1">
    <property type="entry name" value="PROTEIN FANTOM-RELATED"/>
    <property type="match status" value="1"/>
</dbReference>
<feature type="compositionally biased region" description="Polar residues" evidence="7">
    <location>
        <begin position="991"/>
        <end position="1004"/>
    </location>
</feature>
<feature type="region of interest" description="Disordered" evidence="7">
    <location>
        <begin position="841"/>
        <end position="1152"/>
    </location>
</feature>
<dbReference type="EMBL" id="LIAE01006519">
    <property type="protein sequence ID" value="PAV88474.1"/>
    <property type="molecule type" value="Genomic_DNA"/>
</dbReference>
<feature type="compositionally biased region" description="Basic and acidic residues" evidence="7">
    <location>
        <begin position="933"/>
        <end position="942"/>
    </location>
</feature>
<feature type="compositionally biased region" description="Basic and acidic residues" evidence="7">
    <location>
        <begin position="1076"/>
        <end position="1088"/>
    </location>
</feature>
<feature type="coiled-coil region" evidence="6">
    <location>
        <begin position="182"/>
        <end position="209"/>
    </location>
</feature>
<dbReference type="STRING" id="2018661.A0A2A2LQG6"/>
<evidence type="ECO:0000256" key="3">
    <source>
        <dbReference type="ARBA" id="ARBA00023054"/>
    </source>
</evidence>
<evidence type="ECO:0000256" key="5">
    <source>
        <dbReference type="ARBA" id="ARBA00023273"/>
    </source>
</evidence>
<feature type="compositionally biased region" description="Basic and acidic residues" evidence="7">
    <location>
        <begin position="1007"/>
        <end position="1018"/>
    </location>
</feature>
<feature type="compositionally biased region" description="Polar residues" evidence="7">
    <location>
        <begin position="1120"/>
        <end position="1133"/>
    </location>
</feature>
<protein>
    <recommendedName>
        <fullName evidence="8">RPGR-interacting protein 1 first C2 domain-containing protein</fullName>
    </recommendedName>
</protein>
<comment type="caution">
    <text evidence="9">The sequence shown here is derived from an EMBL/GenBank/DDBJ whole genome shotgun (WGS) entry which is preliminary data.</text>
</comment>
<feature type="region of interest" description="Disordered" evidence="7">
    <location>
        <begin position="215"/>
        <end position="272"/>
    </location>
</feature>
<evidence type="ECO:0000256" key="2">
    <source>
        <dbReference type="ARBA" id="ARBA00006042"/>
    </source>
</evidence>
<feature type="compositionally biased region" description="Polar residues" evidence="7">
    <location>
        <begin position="917"/>
        <end position="930"/>
    </location>
</feature>
<comment type="similarity">
    <text evidence="2">Belongs to the RPGRIP1 family.</text>
</comment>
<gene>
    <name evidence="9" type="ORF">WR25_06042</name>
</gene>
<keyword evidence="5" id="KW-0966">Cell projection</keyword>
<feature type="coiled-coil region" evidence="6">
    <location>
        <begin position="12"/>
        <end position="53"/>
    </location>
</feature>
<dbReference type="InterPro" id="IPR021656">
    <property type="entry name" value="C2-C2_1"/>
</dbReference>
<dbReference type="SUPFAM" id="SSF49562">
    <property type="entry name" value="C2 domain (Calcium/lipid-binding domain, CaLB)"/>
    <property type="match status" value="2"/>
</dbReference>
<feature type="compositionally biased region" description="Basic and acidic residues" evidence="7">
    <location>
        <begin position="217"/>
        <end position="233"/>
    </location>
</feature>
<dbReference type="InterPro" id="IPR035892">
    <property type="entry name" value="C2_domain_sf"/>
</dbReference>
<feature type="compositionally biased region" description="Low complexity" evidence="7">
    <location>
        <begin position="1060"/>
        <end position="1072"/>
    </location>
</feature>
<reference evidence="9 10" key="1">
    <citation type="journal article" date="2017" name="Curr. Biol.">
        <title>Genome architecture and evolution of a unichromosomal asexual nematode.</title>
        <authorList>
            <person name="Fradin H."/>
            <person name="Zegar C."/>
            <person name="Gutwein M."/>
            <person name="Lucas J."/>
            <person name="Kovtun M."/>
            <person name="Corcoran D."/>
            <person name="Baugh L.R."/>
            <person name="Kiontke K."/>
            <person name="Gunsalus K."/>
            <person name="Fitch D.H."/>
            <person name="Piano F."/>
        </authorList>
    </citation>
    <scope>NUCLEOTIDE SEQUENCE [LARGE SCALE GENOMIC DNA]</scope>
    <source>
        <strain evidence="9">PF1309</strain>
    </source>
</reference>
<dbReference type="OrthoDB" id="2133912at2759"/>
<feature type="coiled-coil region" evidence="6">
    <location>
        <begin position="479"/>
        <end position="506"/>
    </location>
</feature>
<evidence type="ECO:0000259" key="8">
    <source>
        <dbReference type="Pfam" id="PF11618"/>
    </source>
</evidence>
<feature type="compositionally biased region" description="Basic and acidic residues" evidence="7">
    <location>
        <begin position="904"/>
        <end position="915"/>
    </location>
</feature>
<dbReference type="PANTHER" id="PTHR14240">
    <property type="entry name" value="RETINITIS PIGMENTOSA GTPASE REGULATOR-INTERACTING PROTEIN"/>
    <property type="match status" value="1"/>
</dbReference>
<dbReference type="Pfam" id="PF11618">
    <property type="entry name" value="C2-C2_1"/>
    <property type="match status" value="1"/>
</dbReference>
<keyword evidence="10" id="KW-1185">Reference proteome</keyword>
<name>A0A2A2LQG6_9BILA</name>
<comment type="subcellular location">
    <subcellularLocation>
        <location evidence="1">Cell projection</location>
        <location evidence="1">Cilium</location>
    </subcellularLocation>
</comment>
<accession>A0A2A2LQG6</accession>
<proteinExistence type="inferred from homology"/>
<evidence type="ECO:0000256" key="6">
    <source>
        <dbReference type="SAM" id="Coils"/>
    </source>
</evidence>
<evidence type="ECO:0000313" key="9">
    <source>
        <dbReference type="EMBL" id="PAV88474.1"/>
    </source>
</evidence>
<evidence type="ECO:0000256" key="1">
    <source>
        <dbReference type="ARBA" id="ARBA00004138"/>
    </source>
</evidence>
<dbReference type="Proteomes" id="UP000218231">
    <property type="component" value="Unassembled WGS sequence"/>
</dbReference>
<keyword evidence="3 6" id="KW-0175">Coiled coil</keyword>
<dbReference type="GO" id="GO:1905515">
    <property type="term" value="P:non-motile cilium assembly"/>
    <property type="evidence" value="ECO:0007669"/>
    <property type="project" value="TreeGrafter"/>
</dbReference>
<feature type="domain" description="RPGR-interacting protein 1 first C2" evidence="8">
    <location>
        <begin position="535"/>
        <end position="664"/>
    </location>
</feature>
<sequence>MTIRQPIETWTRPQLEDQYHAVYEQLQEAKKKIQELDKELIKYNTRIRRTLLEKKSKDEEMVEKAKYDEVVRDNEILAMKLKTAKHQLLVYTTPSARPVTALSIITIISDFFRGEKNCSQGRSTYRPISTVRRQPNTGAYATVTDRGTIEYEPTDPVQQHTIGTRDPTVRITEAVVSEKATIIRLNRTLKEKNQQIADLQFQLNRLSTQNQQLLSSKLEHRPKYSKDETKFDSDNESSNQENGNTERELENGSGDGIGKTMTGQERNSDRHRTEARLEMMQKELLILRNECEVLKDANERLVRESLSRDFDAGATEQIELKKEIARLEENVREAETRENEANRRRKEMAEQMKRIESRKTTEQTKIVESTTTRHEQNLEALRQAEIEEREMEIEERREKQKRKKNGWKGEGRGNGDVLEKLYRDVTGLLESYDRNAGDSIDEFDGEQANSVAKWRQMYAELYDELEKIAIMQEERVRALALFEKKMEEMSDQINEKSKKIYQLEEEIRTIAYSGQVALPVKIDQVPSSPPASNDISLHLSNISFSSSVSALNSFFVTLEFFDFELQTTPVMQWRSQAIDFTTVYNVLLSNLFVYYLESNGISVEIYSPKGTKCELVAAGVISLKRLLKAPKGKSKQMQIGGELRMISPSSAAVVAVISYDVTLAKDLTDSIASYQRLESARNFLPLENWQTGQAFEELTIIVNKCSGLETLGKGSVETCIAYELLSFSPFMTNYVTTDKTAVFDSTKNWAIPIAENMHKFIQDTEIVFFLAQNTAENRDTEPVLAMLSLPLAPLAQNRKIKGVFPMLDAEGNQTQLQLELSIFWKYGKPISKHFAHQFVEEKEKPTRISKDGPAKSDKSKLERVDKTESRETQERIEESKPISVEDHIKSLEPHGMSLPSLESSHSEETIEKEDTAESLTAGRSDSQTVQPTSEEKIEKTIEEGPIIGEVEEVTEIVRERTEGKADESEQTQDQRAEMIEEVDLPEANAMLSRQSSTSGESDATYTMEKRDEGTEEKSSSNGLPAQDAEAEADKMKDLAKDEIRQMLKNLPPIAKPRLSKPPSEFQQSFPPSTLDFLERLDKKHQLKEQDEEGTGEEEGSDGMDNRERKIFFTDPLHQSIPPSEASSVASPTSRPEREKQPIQLPEKGGKSVIKLRSEADNASSKEEGHENEEGSVVSVFIAKFAITDFSRLLTRNYDGVKVYIDWTFLDFPVEESRISETFELPRVPNVWIPIEFRKEYTLSRRRVALLEQWIELGNRLDFTLIAQTEDDRHEEELGVAQLELHRIPADYATTIPFLDVNGDQLAEVEVVLHYSASLFQ</sequence>
<dbReference type="GO" id="GO:0035869">
    <property type="term" value="C:ciliary transition zone"/>
    <property type="evidence" value="ECO:0007669"/>
    <property type="project" value="TreeGrafter"/>
</dbReference>
<dbReference type="GO" id="GO:0005856">
    <property type="term" value="C:cytoskeleton"/>
    <property type="evidence" value="ECO:0007669"/>
    <property type="project" value="UniProtKB-ARBA"/>
</dbReference>
<organism evidence="9 10">
    <name type="scientific">Diploscapter pachys</name>
    <dbReference type="NCBI Taxonomy" id="2018661"/>
    <lineage>
        <taxon>Eukaryota</taxon>
        <taxon>Metazoa</taxon>
        <taxon>Ecdysozoa</taxon>
        <taxon>Nematoda</taxon>
        <taxon>Chromadorea</taxon>
        <taxon>Rhabditida</taxon>
        <taxon>Rhabditina</taxon>
        <taxon>Rhabditomorpha</taxon>
        <taxon>Rhabditoidea</taxon>
        <taxon>Rhabditidae</taxon>
        <taxon>Diploscapter</taxon>
    </lineage>
</organism>
<keyword evidence="4" id="KW-0969">Cilium</keyword>
<evidence type="ECO:0000256" key="4">
    <source>
        <dbReference type="ARBA" id="ARBA00023069"/>
    </source>
</evidence>
<evidence type="ECO:0000313" key="10">
    <source>
        <dbReference type="Proteomes" id="UP000218231"/>
    </source>
</evidence>
<feature type="compositionally biased region" description="Basic and acidic residues" evidence="7">
    <location>
        <begin position="841"/>
        <end position="892"/>
    </location>
</feature>
<dbReference type="Gene3D" id="2.60.40.150">
    <property type="entry name" value="C2 domain"/>
    <property type="match status" value="2"/>
</dbReference>